<dbReference type="InterPro" id="IPR027417">
    <property type="entry name" value="P-loop_NTPase"/>
</dbReference>
<name>A0ABX2RBT2_9THEO</name>
<dbReference type="SUPFAM" id="SSF52540">
    <property type="entry name" value="P-loop containing nucleoside triphosphate hydrolases"/>
    <property type="match status" value="1"/>
</dbReference>
<evidence type="ECO:0000313" key="1">
    <source>
        <dbReference type="EMBL" id="NYE57523.1"/>
    </source>
</evidence>
<reference evidence="1 2" key="1">
    <citation type="submission" date="2020-07" db="EMBL/GenBank/DDBJ databases">
        <title>Genomic Encyclopedia of Type Strains, Phase III (KMG-III): the genomes of soil and plant-associated and newly described type strains.</title>
        <authorList>
            <person name="Whitman W."/>
        </authorList>
    </citation>
    <scope>NUCLEOTIDE SEQUENCE [LARGE SCALE GENOMIC DNA]</scope>
    <source>
        <strain evidence="1 2">DSM 11255</strain>
    </source>
</reference>
<dbReference type="EMBL" id="JACCBS010000002">
    <property type="protein sequence ID" value="NYE57523.1"/>
    <property type="molecule type" value="Genomic_DNA"/>
</dbReference>
<proteinExistence type="predicted"/>
<sequence>MAEWKYADYLAVKEDFIPVYTEHEDKKRRGSWKAFIPHQQMYELLDKLIAALDMESKSDIKPFWLTGAYGTGKTFASFVIKHILEDELTEVEEYFKKYSNIISLWPRFKQLREKNGKYVVVYLSGSGHITSDRRLLLEVQQAITERLRELGYNTFVPGIIDQMIEKLNILKWEQLFVKYRSHFRSVAAPEDVIAALQRRDLELSEIVARVLEEEGVTLTDSARAVKEWLKEVIVKNNLGGIVFIWDEFTEFFNQNRNVTTLQELAHVTQEIPFYWFLVTHRDLAQFTALDEDNRRKLLDRFHTCRLEMEEVTAYTLLGNAVEALPGKEEEWEDKRETLWQEVERILLHLNVLGLDKLNRGEAKKLVPIHPYAAYLLSQISKFYSSSQRTLFNFLKSDELGGFRWFIRENPRDDWYWLTADCLWQYFFESSENLTEMSEALNLALSHYESVKENIENEEERKILRVILLLIALSRQEGSINSLHRPLLSTVQRVAFRGTSLEQRVEEIAQKLEEKGIILISDLGAEREFLLPGTRVDDAKLRECKSRVKNFEKVLKESQGEGGFRTEIENRLSLAGAAKLRYPVQIVGAKDLRQRGGQVISSASLKPYQVGVALVLACHDEELYGLEEIAARVAEETGWGVVICEKTFGKKRWEAWQDHCAKAMYYEEVRDPSQKRYHENQMRKLSSDWFSELDSAPMQIFFRGRKWERKGIGSLGDFLEEEIGEIVFSERPEKISTTITLYNSSYGKTVAEMGLGCAKADRAPYREVVQELQKQGGVWGAKNLAEFSHHPLGRMQKVVDDFFARCGNKVILVELWEELQKPPFGLMPSPMGLLLFARLLRKYVDGYYFSDGVNSQPLNPHKLAEILDQVVKGHRNAGNYSIHRLSREGEKFCELARNLFNLSPEKTSYPEEARKNMREKQRVLGYPLWTIAYLAEGEDASFREALATLMWVLSYDVDQLKDEDMERIVNAVAPQAKKIALNLDQAKMEQGMASFLNTYVPALREFMSTLGLTVRDVREKLRGLLEEDVYLWKEEKVREKLPEVLAECELVVVLNELCGGRAKNVGEAVRHFQEVWWKSKLPLALYKKGQPQELAAAIAFLERVIREPRQAVKENRARDIRDNFTRLQEVLRNPLPVVIRLVEEATGEKIGYQEAEEIYQALPRLGQSGEEEVKRELEKVLATISKNKAIADLEEKWRELTDSPSPDEWSEKHRVPIQWVLAEREFGEFFEKFGQRRNLPKQEIEGLLSFLQERGTELEVVHDERYVLQKFLEAAAREYASLVQEEEMARKLQDYIYQKMGGEVRRWVIEQGRVLGLAREWINGNYRQVFYPRVEEVLATLPPQALKEFVSELAREDSLIGMRLLAAFERKEG</sequence>
<evidence type="ECO:0000313" key="2">
    <source>
        <dbReference type="Proteomes" id="UP000604066"/>
    </source>
</evidence>
<accession>A0ABX2RBT2</accession>
<gene>
    <name evidence="1" type="ORF">HDG70_001238</name>
</gene>
<keyword evidence="2" id="KW-1185">Reference proteome</keyword>
<dbReference type="RefSeq" id="WP_028051764.1">
    <property type="nucleotide sequence ID" value="NZ_ATYG01000009.1"/>
</dbReference>
<comment type="caution">
    <text evidence="1">The sequence shown here is derived from an EMBL/GenBank/DDBJ whole genome shotgun (WGS) entry which is preliminary data.</text>
</comment>
<protein>
    <submittedName>
        <fullName evidence="1">Uncharacterized protein</fullName>
    </submittedName>
</protein>
<dbReference type="Proteomes" id="UP000604066">
    <property type="component" value="Unassembled WGS sequence"/>
</dbReference>
<organism evidence="1 2">
    <name type="scientific">Carboxydothermus ferrireducens DSM 11255</name>
    <dbReference type="NCBI Taxonomy" id="1119529"/>
    <lineage>
        <taxon>Bacteria</taxon>
        <taxon>Bacillati</taxon>
        <taxon>Bacillota</taxon>
        <taxon>Clostridia</taxon>
        <taxon>Thermoanaerobacterales</taxon>
        <taxon>Thermoanaerobacteraceae</taxon>
        <taxon>Carboxydothermus</taxon>
    </lineage>
</organism>